<proteinExistence type="predicted"/>
<comment type="caution">
    <text evidence="2">The sequence shown here is derived from an EMBL/GenBank/DDBJ whole genome shotgun (WGS) entry which is preliminary data.</text>
</comment>
<dbReference type="EMBL" id="LSTQ01000001">
    <property type="protein sequence ID" value="OAH32491.1"/>
    <property type="molecule type" value="Genomic_DNA"/>
</dbReference>
<dbReference type="RefSeq" id="WP_066836885.1">
    <property type="nucleotide sequence ID" value="NZ_LSTQ01000001.1"/>
</dbReference>
<dbReference type="Proteomes" id="UP000076947">
    <property type="component" value="Unassembled WGS sequence"/>
</dbReference>
<dbReference type="InterPro" id="IPR014922">
    <property type="entry name" value="YdhG-like"/>
</dbReference>
<evidence type="ECO:0000313" key="2">
    <source>
        <dbReference type="EMBL" id="OAH32491.1"/>
    </source>
</evidence>
<evidence type="ECO:0000313" key="3">
    <source>
        <dbReference type="Proteomes" id="UP000076947"/>
    </source>
</evidence>
<dbReference type="SUPFAM" id="SSF47794">
    <property type="entry name" value="Rad51 N-terminal domain-like"/>
    <property type="match status" value="1"/>
</dbReference>
<dbReference type="GO" id="GO:0000166">
    <property type="term" value="F:nucleotide binding"/>
    <property type="evidence" value="ECO:0007669"/>
    <property type="project" value="InterPro"/>
</dbReference>
<dbReference type="STRING" id="1705.CA21670_09475"/>
<gene>
    <name evidence="2" type="ORF">AYJ05_02105</name>
</gene>
<organism evidence="2 3">
    <name type="scientific">Corynebacterium stationis</name>
    <dbReference type="NCBI Taxonomy" id="1705"/>
    <lineage>
        <taxon>Bacteria</taxon>
        <taxon>Bacillati</taxon>
        <taxon>Actinomycetota</taxon>
        <taxon>Actinomycetes</taxon>
        <taxon>Mycobacteriales</taxon>
        <taxon>Corynebacteriaceae</taxon>
        <taxon>Corynebacterium</taxon>
    </lineage>
</organism>
<dbReference type="Pfam" id="PF14520">
    <property type="entry name" value="HHH_5"/>
    <property type="match status" value="1"/>
</dbReference>
<reference evidence="3" key="1">
    <citation type="submission" date="2016-02" db="EMBL/GenBank/DDBJ databases">
        <authorList>
            <person name="Kaur G."/>
            <person name="Nair G.R."/>
            <person name="Mayilraj S."/>
        </authorList>
    </citation>
    <scope>NUCLEOTIDE SEQUENCE [LARGE SCALE GENOMIC DNA]</scope>
    <source>
        <strain evidence="3">GA-15</strain>
    </source>
</reference>
<sequence>MTEFEDVSGVGRPARQALAENGYPNLESLHGANYQDLLAMHGIGKRGLERLQAALVAQGLSLSGNIPEPSPSKNQWIIGHTGVQDKDIKTHAGSDDDLQAYLSTLEGRRVDHAALLLEIFARATGDAPRLWGPSMIGYGEAHYKYATGREGDTFRVGFSPRKAKLSLYGIQESPRWDELSTQLGKHTTGASCVYVNKPEDIDLEVLEVLIRESWEHGPNDC</sequence>
<feature type="domain" description="YdhG-like" evidence="1">
    <location>
        <begin position="114"/>
        <end position="213"/>
    </location>
</feature>
<dbReference type="OrthoDB" id="5951444at2"/>
<accession>A0A177IW33</accession>
<evidence type="ECO:0000259" key="1">
    <source>
        <dbReference type="Pfam" id="PF08818"/>
    </source>
</evidence>
<keyword evidence="3" id="KW-1185">Reference proteome</keyword>
<protein>
    <recommendedName>
        <fullName evidence="1">YdhG-like domain-containing protein</fullName>
    </recommendedName>
</protein>
<dbReference type="Pfam" id="PF08818">
    <property type="entry name" value="DUF1801"/>
    <property type="match status" value="1"/>
</dbReference>
<dbReference type="Gene3D" id="1.10.150.20">
    <property type="entry name" value="5' to 3' exonuclease, C-terminal subdomain"/>
    <property type="match status" value="1"/>
</dbReference>
<dbReference type="InterPro" id="IPR010995">
    <property type="entry name" value="DNA_repair_Rad51/TF_NusA_a-hlx"/>
</dbReference>
<dbReference type="AlphaFoldDB" id="A0A177IW33"/>
<name>A0A177IW33_9CORY</name>